<proteinExistence type="predicted"/>
<gene>
    <name evidence="1" type="ORF">AYL99_11800</name>
</gene>
<dbReference type="EMBL" id="LVYI01000016">
    <property type="protein sequence ID" value="OAP54040.1"/>
    <property type="molecule type" value="Genomic_DNA"/>
</dbReference>
<dbReference type="RefSeq" id="XP_018687407.1">
    <property type="nucleotide sequence ID" value="XM_018843305.1"/>
</dbReference>
<organism evidence="1 2">
    <name type="scientific">Fonsecaea erecta</name>
    <dbReference type="NCBI Taxonomy" id="1367422"/>
    <lineage>
        <taxon>Eukaryota</taxon>
        <taxon>Fungi</taxon>
        <taxon>Dikarya</taxon>
        <taxon>Ascomycota</taxon>
        <taxon>Pezizomycotina</taxon>
        <taxon>Eurotiomycetes</taxon>
        <taxon>Chaetothyriomycetidae</taxon>
        <taxon>Chaetothyriales</taxon>
        <taxon>Herpotrichiellaceae</taxon>
        <taxon>Fonsecaea</taxon>
    </lineage>
</organism>
<reference evidence="1 2" key="1">
    <citation type="submission" date="2016-04" db="EMBL/GenBank/DDBJ databases">
        <title>Draft genome of Fonsecaea erecta CBS 125763.</title>
        <authorList>
            <person name="Weiss V.A."/>
            <person name="Vicente V.A."/>
            <person name="Raittz R.T."/>
            <person name="Moreno L.F."/>
            <person name="De Souza E.M."/>
            <person name="Pedrosa F.O."/>
            <person name="Steffens M.B."/>
            <person name="Faoro H."/>
            <person name="Tadra-Sfeir M.Z."/>
            <person name="Najafzadeh M.J."/>
            <person name="Felipe M.S."/>
            <person name="Teixeira M."/>
            <person name="Sun J."/>
            <person name="Xi L."/>
            <person name="Gomes R."/>
            <person name="De Azevedo C.M."/>
            <person name="Salgado C.G."/>
            <person name="Da Silva M.B."/>
            <person name="Nascimento M.F."/>
            <person name="Queiroz-Telles F."/>
            <person name="Attili D.S."/>
            <person name="Gorbushina A."/>
        </authorList>
    </citation>
    <scope>NUCLEOTIDE SEQUENCE [LARGE SCALE GENOMIC DNA]</scope>
    <source>
        <strain evidence="1 2">CBS 125763</strain>
    </source>
</reference>
<evidence type="ECO:0000313" key="2">
    <source>
        <dbReference type="Proteomes" id="UP000078343"/>
    </source>
</evidence>
<protein>
    <submittedName>
        <fullName evidence="1">Uncharacterized protein</fullName>
    </submittedName>
</protein>
<dbReference type="OrthoDB" id="76567at2759"/>
<dbReference type="GeneID" id="30015968"/>
<name>A0A178Z2P8_9EURO</name>
<accession>A0A178Z2P8</accession>
<dbReference type="AlphaFoldDB" id="A0A178Z2P8"/>
<evidence type="ECO:0000313" key="1">
    <source>
        <dbReference type="EMBL" id="OAP54040.1"/>
    </source>
</evidence>
<comment type="caution">
    <text evidence="1">The sequence shown here is derived from an EMBL/GenBank/DDBJ whole genome shotgun (WGS) entry which is preliminary data.</text>
</comment>
<sequence length="275" mass="30352">MSPTTSIVVFPAARTKYAKEKILADPEASSKDLGISNGGAASVHLRSTLMSKISVKQGSAIRIVTGDYVSAQKIPDLFIRWTKSMGDNRIHTIIEVGQTQSLPELRRLAPFYLNNNADVQRVVLIKMTETPTFKSPVSTEVSQEFRRDETTGVIWCGTAKVIRGTSQSTKAEIRFVQSLSELNPQGPVRDTLYGHSSLCHQYDVDQQPSDVHDFMLVRSLTPMSYDFTSSPLTELMPTTSRTETQSINESLSSTISKNEPGLPILLLSMLTSKPL</sequence>
<keyword evidence="2" id="KW-1185">Reference proteome</keyword>
<dbReference type="Proteomes" id="UP000078343">
    <property type="component" value="Unassembled WGS sequence"/>
</dbReference>